<evidence type="ECO:0000256" key="1">
    <source>
        <dbReference type="ARBA" id="ARBA00004123"/>
    </source>
</evidence>
<feature type="region of interest" description="Disordered" evidence="10">
    <location>
        <begin position="185"/>
        <end position="221"/>
    </location>
</feature>
<feature type="domain" description="C2H2-type" evidence="11">
    <location>
        <begin position="142"/>
        <end position="169"/>
    </location>
</feature>
<dbReference type="Gene3D" id="3.30.160.60">
    <property type="entry name" value="Classic Zinc Finger"/>
    <property type="match status" value="2"/>
</dbReference>
<dbReference type="Proteomes" id="UP001500131">
    <property type="component" value="Unassembled WGS sequence"/>
</dbReference>
<dbReference type="InterPro" id="IPR013087">
    <property type="entry name" value="Znf_C2H2_type"/>
</dbReference>
<protein>
    <submittedName>
        <fullName evidence="12">C2H2-type zinc finger containing protein</fullName>
    </submittedName>
</protein>
<reference evidence="12 13" key="1">
    <citation type="submission" date="2024-02" db="EMBL/GenBank/DDBJ databases">
        <title>FIRST GENOME SEQUENCES OF Leishmania (Viannia) shawi, Leishmania (Viannia) lindenbergi AND Leishmania (Viannia) utingensis.</title>
        <authorList>
            <person name="Resadore F."/>
            <person name="Custodio M.G.F."/>
            <person name="Boite M.C."/>
            <person name="Cupolillo E."/>
            <person name="Ferreira G.E.M."/>
        </authorList>
    </citation>
    <scope>NUCLEOTIDE SEQUENCE [LARGE SCALE GENOMIC DNA]</scope>
    <source>
        <strain evidence="12 13">MHOM/BR/1966/M15733</strain>
    </source>
</reference>
<feature type="region of interest" description="Disordered" evidence="10">
    <location>
        <begin position="354"/>
        <end position="388"/>
    </location>
</feature>
<dbReference type="PROSITE" id="PS50157">
    <property type="entry name" value="ZINC_FINGER_C2H2_2"/>
    <property type="match status" value="3"/>
</dbReference>
<dbReference type="EMBL" id="JBAMZK010000028">
    <property type="protein sequence ID" value="KAL0502210.1"/>
    <property type="molecule type" value="Genomic_DNA"/>
</dbReference>
<sequence>MSVPGGSRNRSAVEAARGFTVHLVCPHCAKEFTGNSSTSGVRSNYRRHLLIHTGERPFPCSYCHQRFTTKPNLRRHVRLVHPFLATPSTEVRYTADIGIAEGAAAATPLPLPEMHLPHATATNVGEPTFTSSTTAVADPAAFTCEDCELEISNRSKLRRHKRYYCPFRENIFADPVKDAVDLYRTQQRQHRQRYSSDDSDEGGSDEEDACSNDGDPVLSVDGRLRRRNRSIRVSLALTEAEKNYLAHVAERSGLKFVEDAYASDESADDSPGSGIFSDTSSSSISSRSPYRTTIVSLAPRHPRSPGRVGSTLPSMKRTPLHGPLPSPSSSPNQLVLRSPKTAASASSVALSSMPPLIHQTSSSDRLLSTGSATRRSEKTTAEDTKDDEEDDMIGAWTPEDLLHLHHHRRRSGHRRERHILQKRLRAQEGALMALTTDSPHRQPRKPCVARSGTVERDSNTILGEAEVAHLHVTPSADNAHSSTATATTAYAYLGPSRSLVTPQVLAQAESLLVANWRRPRHGRNGAASAFACPYCADYTTFTTQRGLQAHAIRVHTEEVAKSRTRVAVTEAAQVEEGCVRESEESEAAP</sequence>
<keyword evidence="6" id="KW-0805">Transcription regulation</keyword>
<evidence type="ECO:0000256" key="6">
    <source>
        <dbReference type="ARBA" id="ARBA00023015"/>
    </source>
</evidence>
<dbReference type="PROSITE" id="PS00028">
    <property type="entry name" value="ZINC_FINGER_C2H2_1"/>
    <property type="match status" value="1"/>
</dbReference>
<evidence type="ECO:0000313" key="13">
    <source>
        <dbReference type="Proteomes" id="UP001500131"/>
    </source>
</evidence>
<keyword evidence="8" id="KW-0539">Nucleus</keyword>
<evidence type="ECO:0000256" key="5">
    <source>
        <dbReference type="ARBA" id="ARBA00022833"/>
    </source>
</evidence>
<dbReference type="GO" id="GO:0008270">
    <property type="term" value="F:zinc ion binding"/>
    <property type="evidence" value="ECO:0007669"/>
    <property type="project" value="UniProtKB-KW"/>
</dbReference>
<feature type="compositionally biased region" description="Acidic residues" evidence="10">
    <location>
        <begin position="197"/>
        <end position="210"/>
    </location>
</feature>
<feature type="region of interest" description="Disordered" evidence="10">
    <location>
        <begin position="264"/>
        <end position="340"/>
    </location>
</feature>
<dbReference type="SMART" id="SM00355">
    <property type="entry name" value="ZnF_C2H2"/>
    <property type="match status" value="4"/>
</dbReference>
<dbReference type="InterPro" id="IPR036236">
    <property type="entry name" value="Znf_C2H2_sf"/>
</dbReference>
<accession>A0AAW3ABD7</accession>
<evidence type="ECO:0000256" key="7">
    <source>
        <dbReference type="ARBA" id="ARBA00023163"/>
    </source>
</evidence>
<dbReference type="PANTHER" id="PTHR24394">
    <property type="entry name" value="ZINC FINGER PROTEIN"/>
    <property type="match status" value="1"/>
</dbReference>
<keyword evidence="5" id="KW-0862">Zinc</keyword>
<proteinExistence type="predicted"/>
<dbReference type="SUPFAM" id="SSF57667">
    <property type="entry name" value="beta-beta-alpha zinc fingers"/>
    <property type="match status" value="2"/>
</dbReference>
<dbReference type="AlphaFoldDB" id="A0AAW3ABD7"/>
<evidence type="ECO:0000256" key="10">
    <source>
        <dbReference type="SAM" id="MobiDB-lite"/>
    </source>
</evidence>
<feature type="compositionally biased region" description="Low complexity" evidence="10">
    <location>
        <begin position="269"/>
        <end position="292"/>
    </location>
</feature>
<gene>
    <name evidence="12" type="ORF">Q4I31_004803</name>
</gene>
<comment type="caution">
    <text evidence="12">The sequence shown here is derived from an EMBL/GenBank/DDBJ whole genome shotgun (WGS) entry which is preliminary data.</text>
</comment>
<feature type="domain" description="C2H2-type" evidence="11">
    <location>
        <begin position="58"/>
        <end position="81"/>
    </location>
</feature>
<keyword evidence="2" id="KW-0479">Metal-binding</keyword>
<dbReference type="GO" id="GO:0005634">
    <property type="term" value="C:nucleus"/>
    <property type="evidence" value="ECO:0007669"/>
    <property type="project" value="UniProtKB-SubCell"/>
</dbReference>
<name>A0AAW3ABD7_9TRYP</name>
<evidence type="ECO:0000259" key="11">
    <source>
        <dbReference type="PROSITE" id="PS50157"/>
    </source>
</evidence>
<feature type="domain" description="C2H2-type" evidence="11">
    <location>
        <begin position="23"/>
        <end position="57"/>
    </location>
</feature>
<evidence type="ECO:0000313" key="12">
    <source>
        <dbReference type="EMBL" id="KAL0502210.1"/>
    </source>
</evidence>
<evidence type="ECO:0000256" key="9">
    <source>
        <dbReference type="PROSITE-ProRule" id="PRU00042"/>
    </source>
</evidence>
<dbReference type="GO" id="GO:0000981">
    <property type="term" value="F:DNA-binding transcription factor activity, RNA polymerase II-specific"/>
    <property type="evidence" value="ECO:0007669"/>
    <property type="project" value="TreeGrafter"/>
</dbReference>
<evidence type="ECO:0000256" key="2">
    <source>
        <dbReference type="ARBA" id="ARBA00022723"/>
    </source>
</evidence>
<keyword evidence="7" id="KW-0804">Transcription</keyword>
<organism evidence="12 13">
    <name type="scientific">Leishmania lindenbergi</name>
    <dbReference type="NCBI Taxonomy" id="651832"/>
    <lineage>
        <taxon>Eukaryota</taxon>
        <taxon>Discoba</taxon>
        <taxon>Euglenozoa</taxon>
        <taxon>Kinetoplastea</taxon>
        <taxon>Metakinetoplastina</taxon>
        <taxon>Trypanosomatida</taxon>
        <taxon>Trypanosomatidae</taxon>
        <taxon>Leishmaniinae</taxon>
        <taxon>Leishmania</taxon>
    </lineage>
</organism>
<dbReference type="PANTHER" id="PTHR24394:SF44">
    <property type="entry name" value="ZINC FINGER PROTEIN 271-LIKE"/>
    <property type="match status" value="1"/>
</dbReference>
<keyword evidence="4 9" id="KW-0863">Zinc-finger</keyword>
<evidence type="ECO:0000256" key="8">
    <source>
        <dbReference type="ARBA" id="ARBA00023242"/>
    </source>
</evidence>
<feature type="compositionally biased region" description="Basic and acidic residues" evidence="10">
    <location>
        <begin position="374"/>
        <end position="383"/>
    </location>
</feature>
<keyword evidence="13" id="KW-1185">Reference proteome</keyword>
<dbReference type="Pfam" id="PF00096">
    <property type="entry name" value="zf-C2H2"/>
    <property type="match status" value="1"/>
</dbReference>
<evidence type="ECO:0000256" key="3">
    <source>
        <dbReference type="ARBA" id="ARBA00022737"/>
    </source>
</evidence>
<keyword evidence="3" id="KW-0677">Repeat</keyword>
<comment type="subcellular location">
    <subcellularLocation>
        <location evidence="1">Nucleus</location>
    </subcellularLocation>
</comment>
<feature type="compositionally biased region" description="Polar residues" evidence="10">
    <location>
        <begin position="358"/>
        <end position="373"/>
    </location>
</feature>
<dbReference type="FunFam" id="3.30.160.60:FF:001289">
    <property type="entry name" value="Zinc finger protein 574"/>
    <property type="match status" value="1"/>
</dbReference>
<evidence type="ECO:0000256" key="4">
    <source>
        <dbReference type="ARBA" id="ARBA00022771"/>
    </source>
</evidence>